<dbReference type="Proteomes" id="UP000059074">
    <property type="component" value="Unassembled WGS sequence"/>
</dbReference>
<keyword evidence="1" id="KW-1133">Transmembrane helix</keyword>
<evidence type="ECO:0000313" key="3">
    <source>
        <dbReference type="Proteomes" id="UP000059074"/>
    </source>
</evidence>
<dbReference type="EMBL" id="LMTR01000045">
    <property type="protein sequence ID" value="KWT69457.1"/>
    <property type="molecule type" value="Genomic_DNA"/>
</dbReference>
<comment type="caution">
    <text evidence="2">The sequence shown here is derived from an EMBL/GenBank/DDBJ whole genome shotgun (WGS) entry which is preliminary data.</text>
</comment>
<dbReference type="OrthoDB" id="9977521at2"/>
<accession>A0A109BIK8</accession>
<name>A0A109BIK8_HYPSL</name>
<dbReference type="PATRIC" id="fig|121290.4.peg.2781"/>
<keyword evidence="1" id="KW-0472">Membrane</keyword>
<dbReference type="AlphaFoldDB" id="A0A109BIK8"/>
<dbReference type="RefSeq" id="WP_068461208.1">
    <property type="nucleotide sequence ID" value="NZ_JAEFBX010000004.1"/>
</dbReference>
<keyword evidence="3" id="KW-1185">Reference proteome</keyword>
<sequence length="66" mass="6992">MSTTTAPARVEGTDVVLRRPTLQWALKRAILGFVILFVTVAAAATLLHASIDPDDEAASQAELTSL</sequence>
<organism evidence="2 3">
    <name type="scientific">Hyphomicrobium sulfonivorans</name>
    <dbReference type="NCBI Taxonomy" id="121290"/>
    <lineage>
        <taxon>Bacteria</taxon>
        <taxon>Pseudomonadati</taxon>
        <taxon>Pseudomonadota</taxon>
        <taxon>Alphaproteobacteria</taxon>
        <taxon>Hyphomicrobiales</taxon>
        <taxon>Hyphomicrobiaceae</taxon>
        <taxon>Hyphomicrobium</taxon>
    </lineage>
</organism>
<evidence type="ECO:0000256" key="1">
    <source>
        <dbReference type="SAM" id="Phobius"/>
    </source>
</evidence>
<keyword evidence="1" id="KW-0812">Transmembrane</keyword>
<gene>
    <name evidence="2" type="ORF">APY04_1540</name>
</gene>
<evidence type="ECO:0000313" key="2">
    <source>
        <dbReference type="EMBL" id="KWT69457.1"/>
    </source>
</evidence>
<proteinExistence type="predicted"/>
<feature type="transmembrane region" description="Helical" evidence="1">
    <location>
        <begin position="29"/>
        <end position="51"/>
    </location>
</feature>
<protein>
    <submittedName>
        <fullName evidence="2">Uncharacterized protein</fullName>
    </submittedName>
</protein>
<reference evidence="2 3" key="1">
    <citation type="submission" date="2015-10" db="EMBL/GenBank/DDBJ databases">
        <title>Transcriptomic analysis of a linuron degrading triple-species bacterial consortium.</title>
        <authorList>
            <person name="Albers P."/>
        </authorList>
    </citation>
    <scope>NUCLEOTIDE SEQUENCE [LARGE SCALE GENOMIC DNA]</scope>
    <source>
        <strain evidence="2 3">WDL6</strain>
    </source>
</reference>